<dbReference type="Proteomes" id="UP000245506">
    <property type="component" value="Unassembled WGS sequence"/>
</dbReference>
<protein>
    <recommendedName>
        <fullName evidence="3">DUF1853 domain-containing protein</fullName>
    </recommendedName>
</protein>
<dbReference type="OrthoDB" id="378654at2"/>
<sequence length="288" mass="33011">MFDWQRWKHRVVRDLAWVIASPPLASGEYDGVVWWDNAFVLSEYQACLPSLESLDQDPSPLINYLDQQKGKALGHRFEAFVAYWMQISPNFELLHRSVQLHGDGRTLGELDFILRDNRTQKVIHLEVAVKFFMGLDPLNQLNRWYGSNLKDSLDSKINHLITKQTQLSLQQPELLPMAIDQRCCCVKGRLFYPEYDQAGIGPEMVSGDHLRGILGTDVAAYAERMGSDLVAIAKRYWFAEFDVGDFVEEPLSKFQGGPQCYVLLNQGREVGRYFEYPVGYFDSVMSKG</sequence>
<accession>A0A317CMB8</accession>
<evidence type="ECO:0000313" key="1">
    <source>
        <dbReference type="EMBL" id="PWQ99367.1"/>
    </source>
</evidence>
<gene>
    <name evidence="1" type="ORF">DKT75_01325</name>
</gene>
<keyword evidence="2" id="KW-1185">Reference proteome</keyword>
<evidence type="ECO:0000313" key="2">
    <source>
        <dbReference type="Proteomes" id="UP000245506"/>
    </source>
</evidence>
<dbReference type="RefSeq" id="WP_109821633.1">
    <property type="nucleotide sequence ID" value="NZ_QGKL01000006.1"/>
</dbReference>
<dbReference type="Pfam" id="PF08907">
    <property type="entry name" value="DUF1853"/>
    <property type="match status" value="1"/>
</dbReference>
<organism evidence="1 2">
    <name type="scientific">Leucothrix arctica</name>
    <dbReference type="NCBI Taxonomy" id="1481894"/>
    <lineage>
        <taxon>Bacteria</taxon>
        <taxon>Pseudomonadati</taxon>
        <taxon>Pseudomonadota</taxon>
        <taxon>Gammaproteobacteria</taxon>
        <taxon>Thiotrichales</taxon>
        <taxon>Thiotrichaceae</taxon>
        <taxon>Leucothrix</taxon>
    </lineage>
</organism>
<reference evidence="1 2" key="1">
    <citation type="submission" date="2018-05" db="EMBL/GenBank/DDBJ databases">
        <title>Leucothrix arctica sp. nov., isolated from Arctic seawater.</title>
        <authorList>
            <person name="Choi A."/>
            <person name="Baek K."/>
        </authorList>
    </citation>
    <scope>NUCLEOTIDE SEQUENCE [LARGE SCALE GENOMIC DNA]</scope>
    <source>
        <strain evidence="1 2">IMCC9719</strain>
    </source>
</reference>
<evidence type="ECO:0008006" key="3">
    <source>
        <dbReference type="Google" id="ProtNLM"/>
    </source>
</evidence>
<dbReference type="EMBL" id="QGKL01000006">
    <property type="protein sequence ID" value="PWQ99367.1"/>
    <property type="molecule type" value="Genomic_DNA"/>
</dbReference>
<comment type="caution">
    <text evidence="1">The sequence shown here is derived from an EMBL/GenBank/DDBJ whole genome shotgun (WGS) entry which is preliminary data.</text>
</comment>
<dbReference type="AlphaFoldDB" id="A0A317CMB8"/>
<name>A0A317CMB8_9GAMM</name>
<dbReference type="InterPro" id="IPR015003">
    <property type="entry name" value="DUF1853"/>
</dbReference>
<proteinExistence type="predicted"/>